<evidence type="ECO:0000313" key="2">
    <source>
        <dbReference type="EMBL" id="GBN71687.1"/>
    </source>
</evidence>
<dbReference type="AlphaFoldDB" id="A0A4Y2R7E4"/>
<evidence type="ECO:0000313" key="3">
    <source>
        <dbReference type="Proteomes" id="UP000499080"/>
    </source>
</evidence>
<evidence type="ECO:0008006" key="4">
    <source>
        <dbReference type="Google" id="ProtNLM"/>
    </source>
</evidence>
<dbReference type="Proteomes" id="UP000499080">
    <property type="component" value="Unassembled WGS sequence"/>
</dbReference>
<feature type="signal peptide" evidence="1">
    <location>
        <begin position="1"/>
        <end position="19"/>
    </location>
</feature>
<keyword evidence="3" id="KW-1185">Reference proteome</keyword>
<feature type="chain" id="PRO_5021367484" description="Secreted protein" evidence="1">
    <location>
        <begin position="20"/>
        <end position="90"/>
    </location>
</feature>
<evidence type="ECO:0000256" key="1">
    <source>
        <dbReference type="SAM" id="SignalP"/>
    </source>
</evidence>
<protein>
    <recommendedName>
        <fullName evidence="4">Secreted protein</fullName>
    </recommendedName>
</protein>
<sequence>MVLFPRLLFIFFIKSGSQAVGLGSMEHLNTSIQGRHFFLLVSLTTGLSERMRHELDSPNLGDLGGDLKQKTTPCYNLFFIRPKMVCDEQG</sequence>
<reference evidence="2 3" key="1">
    <citation type="journal article" date="2019" name="Sci. Rep.">
        <title>Orb-weaving spider Araneus ventricosus genome elucidates the spidroin gene catalogue.</title>
        <authorList>
            <person name="Kono N."/>
            <person name="Nakamura H."/>
            <person name="Ohtoshi R."/>
            <person name="Moran D.A.P."/>
            <person name="Shinohara A."/>
            <person name="Yoshida Y."/>
            <person name="Fujiwara M."/>
            <person name="Mori M."/>
            <person name="Tomita M."/>
            <person name="Arakawa K."/>
        </authorList>
    </citation>
    <scope>NUCLEOTIDE SEQUENCE [LARGE SCALE GENOMIC DNA]</scope>
</reference>
<proteinExistence type="predicted"/>
<comment type="caution">
    <text evidence="2">The sequence shown here is derived from an EMBL/GenBank/DDBJ whole genome shotgun (WGS) entry which is preliminary data.</text>
</comment>
<accession>A0A4Y2R7E4</accession>
<gene>
    <name evidence="2" type="ORF">AVEN_15892_1</name>
</gene>
<keyword evidence="1" id="KW-0732">Signal</keyword>
<dbReference type="EMBL" id="BGPR01016063">
    <property type="protein sequence ID" value="GBN71687.1"/>
    <property type="molecule type" value="Genomic_DNA"/>
</dbReference>
<organism evidence="2 3">
    <name type="scientific">Araneus ventricosus</name>
    <name type="common">Orbweaver spider</name>
    <name type="synonym">Epeira ventricosa</name>
    <dbReference type="NCBI Taxonomy" id="182803"/>
    <lineage>
        <taxon>Eukaryota</taxon>
        <taxon>Metazoa</taxon>
        <taxon>Ecdysozoa</taxon>
        <taxon>Arthropoda</taxon>
        <taxon>Chelicerata</taxon>
        <taxon>Arachnida</taxon>
        <taxon>Araneae</taxon>
        <taxon>Araneomorphae</taxon>
        <taxon>Entelegynae</taxon>
        <taxon>Araneoidea</taxon>
        <taxon>Araneidae</taxon>
        <taxon>Araneus</taxon>
    </lineage>
</organism>
<name>A0A4Y2R7E4_ARAVE</name>